<dbReference type="EMBL" id="CAJVPY010007917">
    <property type="protein sequence ID" value="CAG8688766.1"/>
    <property type="molecule type" value="Genomic_DNA"/>
</dbReference>
<feature type="compositionally biased region" description="Basic and acidic residues" evidence="1">
    <location>
        <begin position="450"/>
        <end position="462"/>
    </location>
</feature>
<feature type="compositionally biased region" description="Polar residues" evidence="1">
    <location>
        <begin position="478"/>
        <end position="487"/>
    </location>
</feature>
<evidence type="ECO:0000256" key="1">
    <source>
        <dbReference type="SAM" id="MobiDB-lite"/>
    </source>
</evidence>
<keyword evidence="3" id="KW-1185">Reference proteome</keyword>
<dbReference type="Proteomes" id="UP000789405">
    <property type="component" value="Unassembled WGS sequence"/>
</dbReference>
<organism evidence="2 3">
    <name type="scientific">Dentiscutata erythropus</name>
    <dbReference type="NCBI Taxonomy" id="1348616"/>
    <lineage>
        <taxon>Eukaryota</taxon>
        <taxon>Fungi</taxon>
        <taxon>Fungi incertae sedis</taxon>
        <taxon>Mucoromycota</taxon>
        <taxon>Glomeromycotina</taxon>
        <taxon>Glomeromycetes</taxon>
        <taxon>Diversisporales</taxon>
        <taxon>Gigasporaceae</taxon>
        <taxon>Dentiscutata</taxon>
    </lineage>
</organism>
<protein>
    <submittedName>
        <fullName evidence="2">4712_t:CDS:1</fullName>
    </submittedName>
</protein>
<sequence length="487" mass="55864">NYGTKKKHETISISKKGGEAVRNTLSIGGIIQTGYNLLSSGAGTLNSNMETTATNNNTIEQSQEIDANMETETLLNKEMEGKNTSKNDKGKAKEVYNNNAEISEEEASDSESVVTVNSFQSEHEEWRKMAKLEKYKAWEKGVKFWDIPVGMREQEFKHMLNHKFGKVISCTMSTRGMWSSAIAYFDDPNISGQILSEWSQTVGEESCRVSIPSMTFTELKNRGAHAVKLINLPPDMSPRELHVIIAQMGAKTCYFPRNLYGKKKRMAIATLESEEGKRELIGQTWEAGEYMIKIVDIKTKTCHRCHAEEHLTTRPRLYQNLRNQVGMRTEYSDAVKRNVPTIRRNTGLINNQEDPLQNIMNMLETIKQDIVEIKKQTKNIDERVQYLEEYAGYNLEEKVDHMSEDEEEEKDTTENGEKELTEKTKKLQETQMEQIANTVKMLAELIPELKKSNDETQERLSRMEQSSILSKHREQTKAAYSQENQQF</sequence>
<accession>A0A9N9HJY7</accession>
<name>A0A9N9HJY7_9GLOM</name>
<reference evidence="2" key="1">
    <citation type="submission" date="2021-06" db="EMBL/GenBank/DDBJ databases">
        <authorList>
            <person name="Kallberg Y."/>
            <person name="Tangrot J."/>
            <person name="Rosling A."/>
        </authorList>
    </citation>
    <scope>NUCLEOTIDE SEQUENCE</scope>
    <source>
        <strain evidence="2">MA453B</strain>
    </source>
</reference>
<gene>
    <name evidence="2" type="ORF">DERYTH_LOCUS12234</name>
</gene>
<feature type="non-terminal residue" evidence="2">
    <location>
        <position position="487"/>
    </location>
</feature>
<evidence type="ECO:0000313" key="3">
    <source>
        <dbReference type="Proteomes" id="UP000789405"/>
    </source>
</evidence>
<proteinExistence type="predicted"/>
<feature type="region of interest" description="Disordered" evidence="1">
    <location>
        <begin position="398"/>
        <end position="420"/>
    </location>
</feature>
<comment type="caution">
    <text evidence="2">The sequence shown here is derived from an EMBL/GenBank/DDBJ whole genome shotgun (WGS) entry which is preliminary data.</text>
</comment>
<evidence type="ECO:0000313" key="2">
    <source>
        <dbReference type="EMBL" id="CAG8688766.1"/>
    </source>
</evidence>
<dbReference type="AlphaFoldDB" id="A0A9N9HJY7"/>
<feature type="region of interest" description="Disordered" evidence="1">
    <location>
        <begin position="450"/>
        <end position="487"/>
    </location>
</feature>
<dbReference type="OrthoDB" id="2475406at2759"/>